<dbReference type="AlphaFoldDB" id="A0AAN9Z037"/>
<accession>A0AAN9Z037</accession>
<dbReference type="Pfam" id="PF07162">
    <property type="entry name" value="B9-C2"/>
    <property type="match status" value="1"/>
</dbReference>
<evidence type="ECO:0000256" key="3">
    <source>
        <dbReference type="ARBA" id="ARBA00022794"/>
    </source>
</evidence>
<protein>
    <recommendedName>
        <fullName evidence="7">B9 domain-containing protein 2</fullName>
    </recommendedName>
</protein>
<evidence type="ECO:0000313" key="8">
    <source>
        <dbReference type="EMBL" id="KAK7791331.1"/>
    </source>
</evidence>
<keyword evidence="9" id="KW-1185">Reference proteome</keyword>
<keyword evidence="3" id="KW-0970">Cilium biogenesis/degradation</keyword>
<name>A0AAN9Z037_9ORTH</name>
<evidence type="ECO:0000256" key="6">
    <source>
        <dbReference type="ARBA" id="ARBA00038411"/>
    </source>
</evidence>
<evidence type="ECO:0000313" key="9">
    <source>
        <dbReference type="Proteomes" id="UP001378592"/>
    </source>
</evidence>
<evidence type="ECO:0000256" key="1">
    <source>
        <dbReference type="ARBA" id="ARBA00004120"/>
    </source>
</evidence>
<dbReference type="Proteomes" id="UP001378592">
    <property type="component" value="Unassembled WGS sequence"/>
</dbReference>
<dbReference type="InterPro" id="IPR010796">
    <property type="entry name" value="C2_B9-type_dom"/>
</dbReference>
<dbReference type="GO" id="GO:0060271">
    <property type="term" value="P:cilium assembly"/>
    <property type="evidence" value="ECO:0007669"/>
    <property type="project" value="TreeGrafter"/>
</dbReference>
<evidence type="ECO:0000256" key="2">
    <source>
        <dbReference type="ARBA" id="ARBA00022490"/>
    </source>
</evidence>
<evidence type="ECO:0000256" key="5">
    <source>
        <dbReference type="ARBA" id="ARBA00023273"/>
    </source>
</evidence>
<evidence type="ECO:0000256" key="7">
    <source>
        <dbReference type="ARBA" id="ARBA00039272"/>
    </source>
</evidence>
<dbReference type="EMBL" id="JAZDUA010000543">
    <property type="protein sequence ID" value="KAK7791331.1"/>
    <property type="molecule type" value="Genomic_DNA"/>
</dbReference>
<dbReference type="PANTHER" id="PTHR12968">
    <property type="entry name" value="B9 DOMAIN-CONTAINING"/>
    <property type="match status" value="1"/>
</dbReference>
<comment type="caution">
    <text evidence="8">The sequence shown here is derived from an EMBL/GenBank/DDBJ whole genome shotgun (WGS) entry which is preliminary data.</text>
</comment>
<dbReference type="PANTHER" id="PTHR12968:SF2">
    <property type="entry name" value="B9 DOMAIN-CONTAINING PROTEIN 2"/>
    <property type="match status" value="1"/>
</dbReference>
<comment type="subcellular location">
    <subcellularLocation>
        <location evidence="1">Cytoplasm</location>
        <location evidence="1">Cytoskeleton</location>
        <location evidence="1">Cilium basal body</location>
    </subcellularLocation>
</comment>
<reference evidence="8 9" key="1">
    <citation type="submission" date="2024-03" db="EMBL/GenBank/DDBJ databases">
        <title>The genome assembly and annotation of the cricket Gryllus longicercus Weissman &amp; Gray.</title>
        <authorList>
            <person name="Szrajer S."/>
            <person name="Gray D."/>
            <person name="Ylla G."/>
        </authorList>
    </citation>
    <scope>NUCLEOTIDE SEQUENCE [LARGE SCALE GENOMIC DNA]</scope>
    <source>
        <strain evidence="8">DAG 2021-001</strain>
        <tissue evidence="8">Whole body minus gut</tissue>
    </source>
</reference>
<organism evidence="8 9">
    <name type="scientific">Gryllus longicercus</name>
    <dbReference type="NCBI Taxonomy" id="2509291"/>
    <lineage>
        <taxon>Eukaryota</taxon>
        <taxon>Metazoa</taxon>
        <taxon>Ecdysozoa</taxon>
        <taxon>Arthropoda</taxon>
        <taxon>Hexapoda</taxon>
        <taxon>Insecta</taxon>
        <taxon>Pterygota</taxon>
        <taxon>Neoptera</taxon>
        <taxon>Polyneoptera</taxon>
        <taxon>Orthoptera</taxon>
        <taxon>Ensifera</taxon>
        <taxon>Gryllidea</taxon>
        <taxon>Grylloidea</taxon>
        <taxon>Gryllidae</taxon>
        <taxon>Gryllinae</taxon>
        <taxon>Gryllus</taxon>
    </lineage>
</organism>
<dbReference type="PROSITE" id="PS51381">
    <property type="entry name" value="C2_B9"/>
    <property type="match status" value="1"/>
</dbReference>
<comment type="similarity">
    <text evidence="6">Belongs to the B9D family.</text>
</comment>
<keyword evidence="2" id="KW-0963">Cytoplasm</keyword>
<evidence type="ECO:0000256" key="4">
    <source>
        <dbReference type="ARBA" id="ARBA00023212"/>
    </source>
</evidence>
<proteinExistence type="inferred from homology"/>
<gene>
    <name evidence="8" type="ORF">R5R35_011715</name>
</gene>
<dbReference type="GO" id="GO:0036038">
    <property type="term" value="C:MKS complex"/>
    <property type="evidence" value="ECO:0007669"/>
    <property type="project" value="TreeGrafter"/>
</dbReference>
<keyword evidence="4" id="KW-0206">Cytoskeleton</keyword>
<keyword evidence="5" id="KW-0966">Cell projection</keyword>
<sequence>MAEVHVIGQIVGASNFPSSTLFCKWAFHAGGAWKVVSGLKEGQTHIDNPEYGETTYWCHPVDIHFATRGVQGWPKIHFQVYHQDRFGRCEIYGYGFIHVPTTPGNHVLECVTWRPVGSMRDQINQFFLGGGPQLKNPDVVYSGQDRYRLQTETMGVIHLELNVILRNFHKFGVEY</sequence>